<proteinExistence type="predicted"/>
<dbReference type="InterPro" id="IPR006571">
    <property type="entry name" value="TLDc_dom"/>
</dbReference>
<dbReference type="Pfam" id="PF07534">
    <property type="entry name" value="TLD"/>
    <property type="match status" value="1"/>
</dbReference>
<gene>
    <name evidence="2" type="ORF">ENUP19_0388G0005</name>
</gene>
<evidence type="ECO:0000259" key="1">
    <source>
        <dbReference type="Pfam" id="PF07534"/>
    </source>
</evidence>
<keyword evidence="3" id="KW-1185">Reference proteome</keyword>
<name>A0ABQ0DZG4_9EUKA</name>
<organism evidence="2 3">
    <name type="scientific">Entamoeba nuttalli</name>
    <dbReference type="NCBI Taxonomy" id="412467"/>
    <lineage>
        <taxon>Eukaryota</taxon>
        <taxon>Amoebozoa</taxon>
        <taxon>Evosea</taxon>
        <taxon>Archamoebae</taxon>
        <taxon>Mastigamoebida</taxon>
        <taxon>Entamoebidae</taxon>
        <taxon>Entamoeba</taxon>
    </lineage>
</organism>
<accession>A0ABQ0DZG4</accession>
<sequence length="256" mass="30143">MKVEINNFGIIHIHCNHCEYSQQSSIQENSLKKSIEMKIKSDESLLPVQSHEIQSVRNFLQTLNDFALKVHPNTINSNDLMTLLPISQSHLLFLQQWSEHLNYKVLYRSSRDGLSKKGVQSSIKNKSNVMALFETKNSIFGCFYRPPIPSQPSTGHVYLNCQYHFVFNLLNSYNCSPFRLHSRQLNDKSLIISALDEYTHNVFVSRGFITLQNTFKFIINSKFTQKYCEYDNPYFNFNKYFEQEGYIKELFLIEWY</sequence>
<dbReference type="EMBL" id="BAAFRS010000388">
    <property type="protein sequence ID" value="GAB1228253.1"/>
    <property type="molecule type" value="Genomic_DNA"/>
</dbReference>
<dbReference type="Proteomes" id="UP001628156">
    <property type="component" value="Unassembled WGS sequence"/>
</dbReference>
<evidence type="ECO:0000313" key="3">
    <source>
        <dbReference type="Proteomes" id="UP001628156"/>
    </source>
</evidence>
<comment type="caution">
    <text evidence="2">The sequence shown here is derived from an EMBL/GenBank/DDBJ whole genome shotgun (WGS) entry which is preliminary data.</text>
</comment>
<feature type="domain" description="TLDc" evidence="1">
    <location>
        <begin position="92"/>
        <end position="237"/>
    </location>
</feature>
<protein>
    <recommendedName>
        <fullName evidence="1">TLDc domain-containing protein</fullName>
    </recommendedName>
</protein>
<evidence type="ECO:0000313" key="2">
    <source>
        <dbReference type="EMBL" id="GAB1228253.1"/>
    </source>
</evidence>
<reference evidence="2 3" key="1">
    <citation type="journal article" date="2019" name="PLoS Negl. Trop. Dis.">
        <title>Whole genome sequencing of Entamoeba nuttalli reveals mammalian host-related molecular signatures and a novel octapeptide-repeat surface protein.</title>
        <authorList>
            <person name="Tanaka M."/>
            <person name="Makiuchi T."/>
            <person name="Komiyama T."/>
            <person name="Shiina T."/>
            <person name="Osaki K."/>
            <person name="Tachibana H."/>
        </authorList>
    </citation>
    <scope>NUCLEOTIDE SEQUENCE [LARGE SCALE GENOMIC DNA]</scope>
    <source>
        <strain evidence="2 3">P19-061405</strain>
    </source>
</reference>